<dbReference type="AlphaFoldDB" id="A0A0P1FFM9"/>
<dbReference type="Gene3D" id="3.40.50.720">
    <property type="entry name" value="NAD(P)-binding Rossmann-like Domain"/>
    <property type="match status" value="1"/>
</dbReference>
<dbReference type="GO" id="GO:0005886">
    <property type="term" value="C:plasma membrane"/>
    <property type="evidence" value="ECO:0007669"/>
    <property type="project" value="TreeGrafter"/>
</dbReference>
<dbReference type="InterPro" id="IPR010185">
    <property type="entry name" value="NpdG"/>
</dbReference>
<dbReference type="GO" id="GO:0070967">
    <property type="term" value="F:coenzyme F420 binding"/>
    <property type="evidence" value="ECO:0007669"/>
    <property type="project" value="InterPro"/>
</dbReference>
<evidence type="ECO:0000256" key="1">
    <source>
        <dbReference type="ARBA" id="ARBA00023002"/>
    </source>
</evidence>
<dbReference type="EMBL" id="CYSB01000027">
    <property type="protein sequence ID" value="CUH66887.1"/>
    <property type="molecule type" value="Genomic_DNA"/>
</dbReference>
<protein>
    <submittedName>
        <fullName evidence="4">NADPH-dependent F420 reductase</fullName>
    </submittedName>
</protein>
<evidence type="ECO:0000313" key="5">
    <source>
        <dbReference type="Proteomes" id="UP000051086"/>
    </source>
</evidence>
<dbReference type="GO" id="GO:0052851">
    <property type="term" value="F:ferric-chelate reductase (NADPH) activity"/>
    <property type="evidence" value="ECO:0007669"/>
    <property type="project" value="TreeGrafter"/>
</dbReference>
<evidence type="ECO:0000259" key="2">
    <source>
        <dbReference type="Pfam" id="PF03807"/>
    </source>
</evidence>
<dbReference type="GO" id="GO:0016651">
    <property type="term" value="F:oxidoreductase activity, acting on NAD(P)H"/>
    <property type="evidence" value="ECO:0007669"/>
    <property type="project" value="InterPro"/>
</dbReference>
<proteinExistence type="predicted"/>
<organism evidence="4 6">
    <name type="scientific">Thalassovita autumnalis</name>
    <dbReference type="NCBI Taxonomy" id="2072972"/>
    <lineage>
        <taxon>Bacteria</taxon>
        <taxon>Pseudomonadati</taxon>
        <taxon>Pseudomonadota</taxon>
        <taxon>Alphaproteobacteria</taxon>
        <taxon>Rhodobacterales</taxon>
        <taxon>Roseobacteraceae</taxon>
        <taxon>Thalassovita</taxon>
    </lineage>
</organism>
<dbReference type="RefSeq" id="WP_058242855.1">
    <property type="nucleotide sequence ID" value="NZ_CYSB01000027.1"/>
</dbReference>
<dbReference type="GO" id="GO:0008823">
    <property type="term" value="F:cupric reductase (NADH) activity"/>
    <property type="evidence" value="ECO:0007669"/>
    <property type="project" value="TreeGrafter"/>
</dbReference>
<dbReference type="Pfam" id="PF03807">
    <property type="entry name" value="F420_oxidored"/>
    <property type="match status" value="1"/>
</dbReference>
<dbReference type="GO" id="GO:0006740">
    <property type="term" value="P:NADPH regeneration"/>
    <property type="evidence" value="ECO:0007669"/>
    <property type="project" value="InterPro"/>
</dbReference>
<dbReference type="OrthoDB" id="5738121at2"/>
<dbReference type="Proteomes" id="UP000051887">
    <property type="component" value="Unassembled WGS sequence"/>
</dbReference>
<dbReference type="InterPro" id="IPR028939">
    <property type="entry name" value="P5C_Rdtase_cat_N"/>
</dbReference>
<evidence type="ECO:0000313" key="4">
    <source>
        <dbReference type="EMBL" id="CUH71548.1"/>
    </source>
</evidence>
<reference evidence="3 5" key="2">
    <citation type="submission" date="2015-09" db="EMBL/GenBank/DDBJ databases">
        <authorList>
            <person name="Rodrigo-Torres L."/>
            <person name="Arahal D.R."/>
        </authorList>
    </citation>
    <scope>NUCLEOTIDE SEQUENCE [LARGE SCALE GENOMIC DNA]</scope>
    <source>
        <strain evidence="3 5">CECT 5118</strain>
    </source>
</reference>
<dbReference type="PANTHER" id="PTHR14239">
    <property type="entry name" value="DUDULIN-RELATED"/>
    <property type="match status" value="1"/>
</dbReference>
<dbReference type="InterPro" id="IPR036291">
    <property type="entry name" value="NAD(P)-bd_dom_sf"/>
</dbReference>
<evidence type="ECO:0000313" key="3">
    <source>
        <dbReference type="EMBL" id="CUH66887.1"/>
    </source>
</evidence>
<gene>
    <name evidence="3" type="ORF">TL5118_01945</name>
    <name evidence="4" type="ORF">TL5120_01337</name>
</gene>
<evidence type="ECO:0000313" key="6">
    <source>
        <dbReference type="Proteomes" id="UP000051887"/>
    </source>
</evidence>
<sequence>MTIAILGGTGPQGQGLALRFARAGVPVVLGGRDGGRAAAIAEELMQKLPAGSAAITGLDNEGATDAAEEMVVLAVPFSAHNATLEALKSRLVGKILVDIVVPLKEGDPKKVDMPPEGSATEAAQAILGDEIPVVGALHNVSAVTLNNLDWDINCDILICGNSLPARKTVMDLVRKLDVTPYNAGDAEAARCIEAITPILIRQNISKQVPFSHAGIRIWAPDH</sequence>
<dbReference type="Proteomes" id="UP000051086">
    <property type="component" value="Unassembled WGS sequence"/>
</dbReference>
<accession>A0A0P1FFM9</accession>
<name>A0A0P1FFM9_9RHOB</name>
<feature type="domain" description="Pyrroline-5-carboxylate reductase catalytic N-terminal" evidence="2">
    <location>
        <begin position="2"/>
        <end position="102"/>
    </location>
</feature>
<dbReference type="SUPFAM" id="SSF51735">
    <property type="entry name" value="NAD(P)-binding Rossmann-fold domains"/>
    <property type="match status" value="1"/>
</dbReference>
<keyword evidence="1" id="KW-0560">Oxidoreductase</keyword>
<dbReference type="PANTHER" id="PTHR14239:SF0">
    <property type="entry name" value="F420-DEPENDENT NADP REDUCTASE"/>
    <property type="match status" value="1"/>
</dbReference>
<dbReference type="GO" id="GO:0050661">
    <property type="term" value="F:NADP binding"/>
    <property type="evidence" value="ECO:0007669"/>
    <property type="project" value="InterPro"/>
</dbReference>
<dbReference type="EMBL" id="CYSC01000021">
    <property type="protein sequence ID" value="CUH71548.1"/>
    <property type="molecule type" value="Genomic_DNA"/>
</dbReference>
<dbReference type="InterPro" id="IPR051267">
    <property type="entry name" value="STEAP_metalloreductase"/>
</dbReference>
<dbReference type="NCBIfam" id="TIGR01915">
    <property type="entry name" value="npdG"/>
    <property type="match status" value="1"/>
</dbReference>
<reference evidence="4 6" key="1">
    <citation type="submission" date="2015-09" db="EMBL/GenBank/DDBJ databases">
        <authorList>
            <consortium name="Swine Surveillance"/>
        </authorList>
    </citation>
    <scope>NUCLEOTIDE SEQUENCE [LARGE SCALE GENOMIC DNA]</scope>
    <source>
        <strain evidence="4 6">5120</strain>
    </source>
</reference>
<dbReference type="GO" id="GO:0015677">
    <property type="term" value="P:copper ion import"/>
    <property type="evidence" value="ECO:0007669"/>
    <property type="project" value="TreeGrafter"/>
</dbReference>
<keyword evidence="5" id="KW-1185">Reference proteome</keyword>